<reference evidence="2 3" key="1">
    <citation type="submission" date="2024-01" db="EMBL/GenBank/DDBJ databases">
        <title>The genomes of 5 underutilized Papilionoideae crops provide insights into root nodulation and disease resistance.</title>
        <authorList>
            <person name="Yuan L."/>
        </authorList>
    </citation>
    <scope>NUCLEOTIDE SEQUENCE [LARGE SCALE GENOMIC DNA]</scope>
    <source>
        <strain evidence="2">LY-2023</strain>
        <tissue evidence="2">Leaf</tissue>
    </source>
</reference>
<dbReference type="SUPFAM" id="SSF48452">
    <property type="entry name" value="TPR-like"/>
    <property type="match status" value="1"/>
</dbReference>
<sequence length="315" mass="35674">MESLPKLYHSHLPLNHRRSSFPKTPFSSLPPTPLPSSSSIKASSSSSPPPSHKPQNPVTYFLQTLNPIFSPLIKPTCIAIAATAFFFTRLHLNPAGAGADPLPPPPDSAASETLPNEQNGSAALRSLLESNIKSRKIDEAIRVVERLVDLEAEELEWPLLKAHLHMRNGDHELASSEFEHVLKNDPFNVEGYRGLLMATSELNKPTVGLLKRIEEMVRVCEEEKRDFDVRDFKLLIAQIKVIDGDLYGALKVYEEIVKEQPKDFRPYLCQGIVYTMLRKKDEAEKQFEKYRTLVPENHPSKEYFDDNTRVFSRNS</sequence>
<feature type="region of interest" description="Disordered" evidence="1">
    <location>
        <begin position="15"/>
        <end position="55"/>
    </location>
</feature>
<dbReference type="EMBL" id="JAYKXN010000006">
    <property type="protein sequence ID" value="KAK7279430.1"/>
    <property type="molecule type" value="Genomic_DNA"/>
</dbReference>
<evidence type="ECO:0000256" key="1">
    <source>
        <dbReference type="SAM" id="MobiDB-lite"/>
    </source>
</evidence>
<evidence type="ECO:0000313" key="3">
    <source>
        <dbReference type="Proteomes" id="UP001359559"/>
    </source>
</evidence>
<accession>A0AAN9IJ93</accession>
<evidence type="ECO:0000313" key="2">
    <source>
        <dbReference type="EMBL" id="KAK7279430.1"/>
    </source>
</evidence>
<organism evidence="2 3">
    <name type="scientific">Clitoria ternatea</name>
    <name type="common">Butterfly pea</name>
    <dbReference type="NCBI Taxonomy" id="43366"/>
    <lineage>
        <taxon>Eukaryota</taxon>
        <taxon>Viridiplantae</taxon>
        <taxon>Streptophyta</taxon>
        <taxon>Embryophyta</taxon>
        <taxon>Tracheophyta</taxon>
        <taxon>Spermatophyta</taxon>
        <taxon>Magnoliopsida</taxon>
        <taxon>eudicotyledons</taxon>
        <taxon>Gunneridae</taxon>
        <taxon>Pentapetalae</taxon>
        <taxon>rosids</taxon>
        <taxon>fabids</taxon>
        <taxon>Fabales</taxon>
        <taxon>Fabaceae</taxon>
        <taxon>Papilionoideae</taxon>
        <taxon>50 kb inversion clade</taxon>
        <taxon>NPAAA clade</taxon>
        <taxon>indigoferoid/millettioid clade</taxon>
        <taxon>Phaseoleae</taxon>
        <taxon>Clitoria</taxon>
    </lineage>
</organism>
<gene>
    <name evidence="2" type="ORF">RJT34_24483</name>
</gene>
<feature type="compositionally biased region" description="Low complexity" evidence="1">
    <location>
        <begin position="35"/>
        <end position="46"/>
    </location>
</feature>
<comment type="caution">
    <text evidence="2">The sequence shown here is derived from an EMBL/GenBank/DDBJ whole genome shotgun (WGS) entry which is preliminary data.</text>
</comment>
<dbReference type="PANTHER" id="PTHR26312:SF67">
    <property type="entry name" value="PROTEIN SLOW GREEN 1, CHLOROPLASTIC"/>
    <property type="match status" value="1"/>
</dbReference>
<protein>
    <submittedName>
        <fullName evidence="2">Uncharacterized protein</fullName>
    </submittedName>
</protein>
<name>A0AAN9IJ93_CLITE</name>
<proteinExistence type="predicted"/>
<dbReference type="Gene3D" id="1.25.40.10">
    <property type="entry name" value="Tetratricopeptide repeat domain"/>
    <property type="match status" value="2"/>
</dbReference>
<keyword evidence="3" id="KW-1185">Reference proteome</keyword>
<feature type="region of interest" description="Disordered" evidence="1">
    <location>
        <begin position="97"/>
        <end position="117"/>
    </location>
</feature>
<dbReference type="InterPro" id="IPR011990">
    <property type="entry name" value="TPR-like_helical_dom_sf"/>
</dbReference>
<dbReference type="Proteomes" id="UP001359559">
    <property type="component" value="Unassembled WGS sequence"/>
</dbReference>
<dbReference type="GO" id="GO:0009535">
    <property type="term" value="C:chloroplast thylakoid membrane"/>
    <property type="evidence" value="ECO:0007669"/>
    <property type="project" value="TreeGrafter"/>
</dbReference>
<dbReference type="PANTHER" id="PTHR26312">
    <property type="entry name" value="TETRATRICOPEPTIDE REPEAT PROTEIN 5"/>
    <property type="match status" value="1"/>
</dbReference>
<dbReference type="AlphaFoldDB" id="A0AAN9IJ93"/>